<protein>
    <submittedName>
        <fullName evidence="1">Uncharacterized protein</fullName>
    </submittedName>
</protein>
<organism evidence="1 2">
    <name type="scientific">Mikania micrantha</name>
    <name type="common">bitter vine</name>
    <dbReference type="NCBI Taxonomy" id="192012"/>
    <lineage>
        <taxon>Eukaryota</taxon>
        <taxon>Viridiplantae</taxon>
        <taxon>Streptophyta</taxon>
        <taxon>Embryophyta</taxon>
        <taxon>Tracheophyta</taxon>
        <taxon>Spermatophyta</taxon>
        <taxon>Magnoliopsida</taxon>
        <taxon>eudicotyledons</taxon>
        <taxon>Gunneridae</taxon>
        <taxon>Pentapetalae</taxon>
        <taxon>asterids</taxon>
        <taxon>campanulids</taxon>
        <taxon>Asterales</taxon>
        <taxon>Asteraceae</taxon>
        <taxon>Asteroideae</taxon>
        <taxon>Heliantheae alliance</taxon>
        <taxon>Eupatorieae</taxon>
        <taxon>Mikania</taxon>
    </lineage>
</organism>
<evidence type="ECO:0000313" key="1">
    <source>
        <dbReference type="EMBL" id="KAD5508767.1"/>
    </source>
</evidence>
<name>A0A5N6NYE6_9ASTR</name>
<reference evidence="1 2" key="1">
    <citation type="submission" date="2019-05" db="EMBL/GenBank/DDBJ databases">
        <title>Mikania micrantha, genome provides insights into the molecular mechanism of rapid growth.</title>
        <authorList>
            <person name="Liu B."/>
        </authorList>
    </citation>
    <scope>NUCLEOTIDE SEQUENCE [LARGE SCALE GENOMIC DNA]</scope>
    <source>
        <strain evidence="1">NLD-2019</strain>
        <tissue evidence="1">Leaf</tissue>
    </source>
</reference>
<gene>
    <name evidence="1" type="ORF">E3N88_16470</name>
</gene>
<evidence type="ECO:0000313" key="2">
    <source>
        <dbReference type="Proteomes" id="UP000326396"/>
    </source>
</evidence>
<dbReference type="AlphaFoldDB" id="A0A5N6NYE6"/>
<comment type="caution">
    <text evidence="1">The sequence shown here is derived from an EMBL/GenBank/DDBJ whole genome shotgun (WGS) entry which is preliminary data.</text>
</comment>
<dbReference type="EMBL" id="SZYD01000008">
    <property type="protein sequence ID" value="KAD5508767.1"/>
    <property type="molecule type" value="Genomic_DNA"/>
</dbReference>
<dbReference type="Proteomes" id="UP000326396">
    <property type="component" value="Linkage Group LG16"/>
</dbReference>
<keyword evidence="2" id="KW-1185">Reference proteome</keyword>
<sequence length="376" mass="41179">MALGVCYLYTFDIWNYTGSVDEFSYLRSLCVGLHQINVNNWNRRSVASKGKVDAHGSLRLLQLTISIEPSQSPNVNWNLISHMKILVLVNHLAISPSVGKGAKGNSLCAIIGGYFFKLKKAIFINDAKESLQEKWSGTSKFDSNFISVDKCQTFLFQIQKALDILKAKKPSTYSPSSAITNQGTKGNSLIVFQRTNPLCAIFSSVVWILTNCFCACQHQPRLKNHFCFKDAENLIAMLPITTVEESLLLQDAENLNDAILLNICPQVTEARAKEISKKPQGDTWVGHWLEDSSIINVITAAASTVYSIAATEVGAKGKYLPSQAGVICLFLTSHGSQLELIKLHEDSCVSQPSSNTVAMVKEAKGNSLCAIIGGKL</sequence>
<accession>A0A5N6NYE6</accession>
<proteinExistence type="predicted"/>